<dbReference type="GO" id="GO:0005886">
    <property type="term" value="C:plasma membrane"/>
    <property type="evidence" value="ECO:0007669"/>
    <property type="project" value="UniProtKB-SubCell"/>
</dbReference>
<keyword evidence="4" id="KW-1003">Cell membrane</keyword>
<dbReference type="Proteomes" id="UP000233248">
    <property type="component" value="Unassembled WGS sequence"/>
</dbReference>
<comment type="caution">
    <text evidence="11">The sequence shown here is derived from an EMBL/GenBank/DDBJ whole genome shotgun (WGS) entry which is preliminary data.</text>
</comment>
<dbReference type="RefSeq" id="WP_101183327.1">
    <property type="nucleotide sequence ID" value="NZ_CP031218.1"/>
</dbReference>
<dbReference type="CDD" id="cd00082">
    <property type="entry name" value="HisKA"/>
    <property type="match status" value="1"/>
</dbReference>
<evidence type="ECO:0000256" key="8">
    <source>
        <dbReference type="SAM" id="Coils"/>
    </source>
</evidence>
<dbReference type="PROSITE" id="PS50109">
    <property type="entry name" value="HIS_KIN"/>
    <property type="match status" value="1"/>
</dbReference>
<dbReference type="OrthoDB" id="5349301at2"/>
<feature type="coiled-coil region" evidence="8">
    <location>
        <begin position="333"/>
        <end position="371"/>
    </location>
</feature>
<dbReference type="PANTHER" id="PTHR43065:SF42">
    <property type="entry name" value="TWO-COMPONENT SENSOR PPRA"/>
    <property type="match status" value="1"/>
</dbReference>
<dbReference type="SMART" id="SM00388">
    <property type="entry name" value="HisKA"/>
    <property type="match status" value="1"/>
</dbReference>
<gene>
    <name evidence="11" type="ORF">CP960_00980</name>
</gene>
<dbReference type="InterPro" id="IPR003594">
    <property type="entry name" value="HATPase_dom"/>
</dbReference>
<evidence type="ECO:0000256" key="1">
    <source>
        <dbReference type="ARBA" id="ARBA00000085"/>
    </source>
</evidence>
<evidence type="ECO:0000256" key="3">
    <source>
        <dbReference type="ARBA" id="ARBA00012438"/>
    </source>
</evidence>
<dbReference type="Pfam" id="PF02518">
    <property type="entry name" value="HATPase_c"/>
    <property type="match status" value="1"/>
</dbReference>
<keyword evidence="6 9" id="KW-0812">Transmembrane</keyword>
<accession>A0A2N1J690</accession>
<dbReference type="SUPFAM" id="SSF103190">
    <property type="entry name" value="Sensory domain-like"/>
    <property type="match status" value="1"/>
</dbReference>
<dbReference type="SMART" id="SM00387">
    <property type="entry name" value="HATPase_c"/>
    <property type="match status" value="1"/>
</dbReference>
<keyword evidence="7 9" id="KW-1133">Transmembrane helix</keyword>
<evidence type="ECO:0000313" key="12">
    <source>
        <dbReference type="Proteomes" id="UP000233248"/>
    </source>
</evidence>
<protein>
    <recommendedName>
        <fullName evidence="3">histidine kinase</fullName>
        <ecNumber evidence="3">2.7.13.3</ecNumber>
    </recommendedName>
</protein>
<dbReference type="EMBL" id="NXIF01000005">
    <property type="protein sequence ID" value="PKI82065.1"/>
    <property type="molecule type" value="Genomic_DNA"/>
</dbReference>
<evidence type="ECO:0000256" key="6">
    <source>
        <dbReference type="ARBA" id="ARBA00022692"/>
    </source>
</evidence>
<dbReference type="InterPro" id="IPR029151">
    <property type="entry name" value="Sensor-like_sf"/>
</dbReference>
<dbReference type="Gene3D" id="3.30.565.10">
    <property type="entry name" value="Histidine kinase-like ATPase, C-terminal domain"/>
    <property type="match status" value="1"/>
</dbReference>
<dbReference type="InterPro" id="IPR029150">
    <property type="entry name" value="dCache_3"/>
</dbReference>
<dbReference type="InterPro" id="IPR004358">
    <property type="entry name" value="Sig_transdc_His_kin-like_C"/>
</dbReference>
<dbReference type="InterPro" id="IPR003661">
    <property type="entry name" value="HisK_dim/P_dom"/>
</dbReference>
<keyword evidence="5" id="KW-0597">Phosphoprotein</keyword>
<dbReference type="SUPFAM" id="SSF55874">
    <property type="entry name" value="ATPase domain of HSP90 chaperone/DNA topoisomerase II/histidine kinase"/>
    <property type="match status" value="1"/>
</dbReference>
<evidence type="ECO:0000256" key="9">
    <source>
        <dbReference type="SAM" id="Phobius"/>
    </source>
</evidence>
<dbReference type="Gene3D" id="1.10.287.130">
    <property type="match status" value="1"/>
</dbReference>
<dbReference type="EC" id="2.7.13.3" evidence="3"/>
<reference evidence="11 12" key="1">
    <citation type="submission" date="2017-09" db="EMBL/GenBank/DDBJ databases">
        <title>Genomics of the genus Arcobacter.</title>
        <authorList>
            <person name="Perez-Cataluna A."/>
            <person name="Figueras M.J."/>
            <person name="Salas-Masso N."/>
        </authorList>
    </citation>
    <scope>NUCLEOTIDE SEQUENCE [LARGE SCALE GENOMIC DNA]</scope>
    <source>
        <strain evidence="11 12">DSM 18005</strain>
    </source>
</reference>
<feature type="transmembrane region" description="Helical" evidence="9">
    <location>
        <begin position="308"/>
        <end position="327"/>
    </location>
</feature>
<dbReference type="InterPro" id="IPR036097">
    <property type="entry name" value="HisK_dim/P_sf"/>
</dbReference>
<dbReference type="PANTHER" id="PTHR43065">
    <property type="entry name" value="SENSOR HISTIDINE KINASE"/>
    <property type="match status" value="1"/>
</dbReference>
<evidence type="ECO:0000259" key="10">
    <source>
        <dbReference type="PROSITE" id="PS50109"/>
    </source>
</evidence>
<dbReference type="InterPro" id="IPR005467">
    <property type="entry name" value="His_kinase_dom"/>
</dbReference>
<dbReference type="SUPFAM" id="SSF47384">
    <property type="entry name" value="Homodimeric domain of signal transducing histidine kinase"/>
    <property type="match status" value="1"/>
</dbReference>
<name>A0A2N1J690_9BACT</name>
<keyword evidence="8" id="KW-0175">Coiled coil</keyword>
<feature type="domain" description="Histidine kinase" evidence="10">
    <location>
        <begin position="387"/>
        <end position="603"/>
    </location>
</feature>
<organism evidence="11 12">
    <name type="scientific">Malaciobacter halophilus</name>
    <dbReference type="NCBI Taxonomy" id="197482"/>
    <lineage>
        <taxon>Bacteria</taxon>
        <taxon>Pseudomonadati</taxon>
        <taxon>Campylobacterota</taxon>
        <taxon>Epsilonproteobacteria</taxon>
        <taxon>Campylobacterales</taxon>
        <taxon>Arcobacteraceae</taxon>
        <taxon>Malaciobacter</taxon>
    </lineage>
</organism>
<sequence length="603" mass="71069">MTKRYFFIIFIFIEITIFSIFYINYNSKKQTILNSTNKLVKSQFKTINDSFQTLANTVFKGYINSKEILNSFEVKNRDRLFKLLHSDYKYLRLIDFEQVHFHLPNNKSFLRMHKPNRYGDDLSNIRYSVKYVNKNKKAISGLEMGRVLPGFRFVYPLYNNNNYIGSVETSFSIKAFIKKLEKVYNVHVHFLLNKNIYNDKVFQKYKQYYSSSIESNDFILLKRAIYHKGEKKEKYIKEFYQKNLKNFLKDNINKKGTFSFEIKLNSSAFKNSHKIVTFLNLKNIQNRNIGYFVIYQDNKELKEIEEEFYENILLFSIIHILLFFYIYKELSTKLILEKKVKEKTKELKILNNSLEKKIKEEVKKSKKAQEQLYEYEKLAQMGELIGNIAHQWRQPLSAISVAASGLKLADELKILNSNDIKEHTNSIIKNTKQLSNTIDTFRDFTTQNSKIKYCLIQDCIKDSLHMIKPSLETNHIKLETSLSESRAIYKYLVPNDISQIVINIVNNSKDALIKNSIENPHIKISLEIYKDYFKILFQDNAKGIKKDIINKIFEPYFTTKHQGQGVGLGLHICRKIVTNKLNGTIEVQSCNMGTKFIVKIPFK</sequence>
<keyword evidence="12" id="KW-1185">Reference proteome</keyword>
<dbReference type="InterPro" id="IPR036890">
    <property type="entry name" value="HATPase_C_sf"/>
</dbReference>
<dbReference type="AlphaFoldDB" id="A0A2N1J690"/>
<feature type="transmembrane region" description="Helical" evidence="9">
    <location>
        <begin position="6"/>
        <end position="25"/>
    </location>
</feature>
<evidence type="ECO:0000313" key="11">
    <source>
        <dbReference type="EMBL" id="PKI82065.1"/>
    </source>
</evidence>
<comment type="subcellular location">
    <subcellularLocation>
        <location evidence="2">Cell membrane</location>
        <topology evidence="2">Multi-pass membrane protein</topology>
    </subcellularLocation>
</comment>
<dbReference type="Pfam" id="PF14827">
    <property type="entry name" value="dCache_3"/>
    <property type="match status" value="1"/>
</dbReference>
<dbReference type="Pfam" id="PF00512">
    <property type="entry name" value="HisKA"/>
    <property type="match status" value="1"/>
</dbReference>
<dbReference type="PRINTS" id="PR00344">
    <property type="entry name" value="BCTRLSENSOR"/>
</dbReference>
<comment type="catalytic activity">
    <reaction evidence="1">
        <text>ATP + protein L-histidine = ADP + protein N-phospho-L-histidine.</text>
        <dbReference type="EC" id="2.7.13.3"/>
    </reaction>
</comment>
<dbReference type="KEGG" id="ahs:AHALO_0435"/>
<evidence type="ECO:0000256" key="2">
    <source>
        <dbReference type="ARBA" id="ARBA00004651"/>
    </source>
</evidence>
<evidence type="ECO:0000256" key="4">
    <source>
        <dbReference type="ARBA" id="ARBA00022475"/>
    </source>
</evidence>
<evidence type="ECO:0000256" key="7">
    <source>
        <dbReference type="ARBA" id="ARBA00022989"/>
    </source>
</evidence>
<keyword evidence="9" id="KW-0472">Membrane</keyword>
<evidence type="ECO:0000256" key="5">
    <source>
        <dbReference type="ARBA" id="ARBA00022553"/>
    </source>
</evidence>
<proteinExistence type="predicted"/>
<dbReference type="GO" id="GO:0000155">
    <property type="term" value="F:phosphorelay sensor kinase activity"/>
    <property type="evidence" value="ECO:0007669"/>
    <property type="project" value="InterPro"/>
</dbReference>